<sequence length="188" mass="19656">MQQQQQQQIQMQYNPYLNSQPLPYMSQQQNIHGLFQPSPPPLSPTSINAPPTSPDYHRLSIQSSTTALPHPMVRNRASLIGTMPPQHWNTEPLTPPPISPPPPTSSAPQTPAPNTKSSFFSFPGSRNKDKEKAAAAAAVASSGASTRSGNSTMASGTATSSNPGMMPGGPGSSSSHVLGHNSSSSGSS</sequence>
<evidence type="ECO:0000313" key="3">
    <source>
        <dbReference type="Proteomes" id="UP000780801"/>
    </source>
</evidence>
<protein>
    <submittedName>
        <fullName evidence="2">Uncharacterized protein</fullName>
    </submittedName>
</protein>
<comment type="caution">
    <text evidence="2">The sequence shown here is derived from an EMBL/GenBank/DDBJ whole genome shotgun (WGS) entry which is preliminary data.</text>
</comment>
<accession>A0A9P6KJ27</accession>
<dbReference type="AlphaFoldDB" id="A0A9P6KJ27"/>
<keyword evidence="3" id="KW-1185">Reference proteome</keyword>
<dbReference type="Proteomes" id="UP000780801">
    <property type="component" value="Unassembled WGS sequence"/>
</dbReference>
<feature type="compositionally biased region" description="Low complexity" evidence="1">
    <location>
        <begin position="172"/>
        <end position="188"/>
    </location>
</feature>
<proteinExistence type="predicted"/>
<evidence type="ECO:0000313" key="2">
    <source>
        <dbReference type="EMBL" id="KAF9586420.1"/>
    </source>
</evidence>
<organism evidence="2 3">
    <name type="scientific">Lunasporangiospora selenospora</name>
    <dbReference type="NCBI Taxonomy" id="979761"/>
    <lineage>
        <taxon>Eukaryota</taxon>
        <taxon>Fungi</taxon>
        <taxon>Fungi incertae sedis</taxon>
        <taxon>Mucoromycota</taxon>
        <taxon>Mortierellomycotina</taxon>
        <taxon>Mortierellomycetes</taxon>
        <taxon>Mortierellales</taxon>
        <taxon>Mortierellaceae</taxon>
        <taxon>Lunasporangiospora</taxon>
    </lineage>
</organism>
<reference evidence="2" key="1">
    <citation type="journal article" date="2020" name="Fungal Divers.">
        <title>Resolving the Mortierellaceae phylogeny through synthesis of multi-gene phylogenetics and phylogenomics.</title>
        <authorList>
            <person name="Vandepol N."/>
            <person name="Liber J."/>
            <person name="Desiro A."/>
            <person name="Na H."/>
            <person name="Kennedy M."/>
            <person name="Barry K."/>
            <person name="Grigoriev I.V."/>
            <person name="Miller A.N."/>
            <person name="O'Donnell K."/>
            <person name="Stajich J.E."/>
            <person name="Bonito G."/>
        </authorList>
    </citation>
    <scope>NUCLEOTIDE SEQUENCE</scope>
    <source>
        <strain evidence="2">KOD1015</strain>
    </source>
</reference>
<feature type="non-terminal residue" evidence="2">
    <location>
        <position position="188"/>
    </location>
</feature>
<feature type="region of interest" description="Disordered" evidence="1">
    <location>
        <begin position="31"/>
        <end position="188"/>
    </location>
</feature>
<dbReference type="EMBL" id="JAABOA010000034">
    <property type="protein sequence ID" value="KAF9586420.1"/>
    <property type="molecule type" value="Genomic_DNA"/>
</dbReference>
<evidence type="ECO:0000256" key="1">
    <source>
        <dbReference type="SAM" id="MobiDB-lite"/>
    </source>
</evidence>
<name>A0A9P6KJ27_9FUNG</name>
<feature type="compositionally biased region" description="Pro residues" evidence="1">
    <location>
        <begin position="93"/>
        <end position="105"/>
    </location>
</feature>
<feature type="compositionally biased region" description="Polar residues" evidence="1">
    <location>
        <begin position="146"/>
        <end position="159"/>
    </location>
</feature>
<feature type="compositionally biased region" description="Low complexity" evidence="1">
    <location>
        <begin position="134"/>
        <end position="145"/>
    </location>
</feature>
<gene>
    <name evidence="2" type="ORF">BGW38_005360</name>
</gene>